<dbReference type="GO" id="GO:0009435">
    <property type="term" value="P:NAD+ biosynthetic process"/>
    <property type="evidence" value="ECO:0007669"/>
    <property type="project" value="InterPro"/>
</dbReference>
<comment type="pathway">
    <text evidence="2">Cofactor biosynthesis; NAD(+) biosynthesis; deamido-NAD(+) from nicotinate D-ribonucleotide: step 1/1.</text>
</comment>
<evidence type="ECO:0000313" key="16">
    <source>
        <dbReference type="EMBL" id="AXH60088.1"/>
    </source>
</evidence>
<evidence type="ECO:0000256" key="11">
    <source>
        <dbReference type="ARBA" id="ARBA00031253"/>
    </source>
</evidence>
<protein>
    <recommendedName>
        <fullName evidence="4">nicotinate-nucleotide adenylyltransferase</fullName>
        <ecNumber evidence="4">2.7.7.18</ecNumber>
    </recommendedName>
    <alternativeName>
        <fullName evidence="13">Deamido-NAD(+) diphosphorylase</fullName>
    </alternativeName>
    <alternativeName>
        <fullName evidence="12">Deamido-NAD(+) pyrophosphorylase</fullName>
    </alternativeName>
    <alternativeName>
        <fullName evidence="11">Nicotinate mononucleotide adenylyltransferase</fullName>
    </alternativeName>
</protein>
<evidence type="ECO:0000256" key="4">
    <source>
        <dbReference type="ARBA" id="ARBA00012389"/>
    </source>
</evidence>
<keyword evidence="8" id="KW-0547">Nucleotide-binding</keyword>
<feature type="domain" description="Cytidyltransferase-like" evidence="15">
    <location>
        <begin position="5"/>
        <end position="146"/>
    </location>
</feature>
<dbReference type="RefSeq" id="WP_005742829.1">
    <property type="nucleotide sequence ID" value="NZ_CP031226.1"/>
</dbReference>
<dbReference type="GeneID" id="39474346"/>
<evidence type="ECO:0000313" key="17">
    <source>
        <dbReference type="Proteomes" id="UP000006426"/>
    </source>
</evidence>
<keyword evidence="10" id="KW-0520">NAD</keyword>
<dbReference type="Gene3D" id="3.40.50.620">
    <property type="entry name" value="HUPs"/>
    <property type="match status" value="1"/>
</dbReference>
<evidence type="ECO:0000256" key="9">
    <source>
        <dbReference type="ARBA" id="ARBA00022840"/>
    </source>
</evidence>
<dbReference type="InterPro" id="IPR014729">
    <property type="entry name" value="Rossmann-like_a/b/a_fold"/>
</dbReference>
<proteinExistence type="inferred from homology"/>
<dbReference type="GO" id="GO:0005524">
    <property type="term" value="F:ATP binding"/>
    <property type="evidence" value="ECO:0007669"/>
    <property type="project" value="UniProtKB-KW"/>
</dbReference>
<evidence type="ECO:0000256" key="2">
    <source>
        <dbReference type="ARBA" id="ARBA00005019"/>
    </source>
</evidence>
<dbReference type="EC" id="2.7.7.18" evidence="4"/>
<dbReference type="Proteomes" id="UP000006426">
    <property type="component" value="Plasmid pmppla107"/>
</dbReference>
<dbReference type="EMBL" id="CP031226">
    <property type="protein sequence ID" value="AXH60088.1"/>
    <property type="molecule type" value="Genomic_DNA"/>
</dbReference>
<evidence type="ECO:0000259" key="15">
    <source>
        <dbReference type="Pfam" id="PF01467"/>
    </source>
</evidence>
<keyword evidence="6" id="KW-0808">Transferase</keyword>
<organism evidence="16 17">
    <name type="scientific">Pseudomonas amygdali pv. lachrymans str. M301315</name>
    <dbReference type="NCBI Taxonomy" id="629260"/>
    <lineage>
        <taxon>Bacteria</taxon>
        <taxon>Pseudomonadati</taxon>
        <taxon>Pseudomonadota</taxon>
        <taxon>Gammaproteobacteria</taxon>
        <taxon>Pseudomonadales</taxon>
        <taxon>Pseudomonadaceae</taxon>
        <taxon>Pseudomonas</taxon>
        <taxon>Pseudomonas amygdali</taxon>
    </lineage>
</organism>
<dbReference type="InterPro" id="IPR004821">
    <property type="entry name" value="Cyt_trans-like"/>
</dbReference>
<gene>
    <name evidence="16" type="ORF">PLA107_033290</name>
</gene>
<dbReference type="AlphaFoldDB" id="A0AAD0PWJ5"/>
<evidence type="ECO:0000256" key="13">
    <source>
        <dbReference type="ARBA" id="ARBA00033353"/>
    </source>
</evidence>
<dbReference type="PANTHER" id="PTHR39321">
    <property type="entry name" value="NICOTINATE-NUCLEOTIDE ADENYLYLTRANSFERASE-RELATED"/>
    <property type="match status" value="1"/>
</dbReference>
<dbReference type="Pfam" id="PF01467">
    <property type="entry name" value="CTP_transf_like"/>
    <property type="match status" value="1"/>
</dbReference>
<evidence type="ECO:0000256" key="10">
    <source>
        <dbReference type="ARBA" id="ARBA00023027"/>
    </source>
</evidence>
<comment type="catalytic activity">
    <reaction evidence="14">
        <text>nicotinate beta-D-ribonucleotide + ATP + H(+) = deamido-NAD(+) + diphosphate</text>
        <dbReference type="Rhea" id="RHEA:22860"/>
        <dbReference type="ChEBI" id="CHEBI:15378"/>
        <dbReference type="ChEBI" id="CHEBI:30616"/>
        <dbReference type="ChEBI" id="CHEBI:33019"/>
        <dbReference type="ChEBI" id="CHEBI:57502"/>
        <dbReference type="ChEBI" id="CHEBI:58437"/>
        <dbReference type="EC" id="2.7.7.18"/>
    </reaction>
</comment>
<keyword evidence="16" id="KW-0614">Plasmid</keyword>
<keyword evidence="9" id="KW-0067">ATP-binding</keyword>
<dbReference type="PANTHER" id="PTHR39321:SF3">
    <property type="entry name" value="PHOSPHOPANTETHEINE ADENYLYLTRANSFERASE"/>
    <property type="match status" value="1"/>
</dbReference>
<comment type="similarity">
    <text evidence="3">Belongs to the NadD family.</text>
</comment>
<comment type="function">
    <text evidence="1">Catalyzes the reversible adenylation of nicotinate mononucleotide (NaMN) to nicotinic acid adenine dinucleotide (NaAD).</text>
</comment>
<evidence type="ECO:0000256" key="7">
    <source>
        <dbReference type="ARBA" id="ARBA00022695"/>
    </source>
</evidence>
<evidence type="ECO:0000256" key="3">
    <source>
        <dbReference type="ARBA" id="ARBA00009014"/>
    </source>
</evidence>
<reference evidence="16 17" key="1">
    <citation type="journal article" date="2011" name="PLoS Pathog.">
        <title>Dynamic evolution of pathogenicity revealed by sequencing and comparative genomics of 19 Pseudomonas syringae isolates.</title>
        <authorList>
            <person name="Baltrus D.A."/>
            <person name="Nishimura M.T."/>
            <person name="Romanchuk A."/>
            <person name="Chang J.H."/>
            <person name="Mukhtar M.S."/>
            <person name="Cherkis K."/>
            <person name="Roach J."/>
            <person name="Grant S.R."/>
            <person name="Jones C.D."/>
            <person name="Dangl J.L."/>
        </authorList>
    </citation>
    <scope>NUCLEOTIDE SEQUENCE [LARGE SCALE GENOMIC DNA]</scope>
    <source>
        <strain evidence="16 17">M301315</strain>
    </source>
</reference>
<evidence type="ECO:0000256" key="1">
    <source>
        <dbReference type="ARBA" id="ARBA00002324"/>
    </source>
</evidence>
<dbReference type="SUPFAM" id="SSF52374">
    <property type="entry name" value="Nucleotidylyl transferase"/>
    <property type="match status" value="1"/>
</dbReference>
<dbReference type="InterPro" id="IPR005248">
    <property type="entry name" value="NadD/NMNAT"/>
</dbReference>
<sequence length="178" mass="20425">MKIALFGSAFNPPSRGHADCIDQLSAYVDAVWLIPSYRHAFSKNMTDYSLRCEWVEAFAKDLPSPAQLMAIEHTIAEESGLDRPVYSYEVVEHLYQAYPGHQFLLAIGPDNMQAWNRFSHIEQIHARCQIFVTQERKQIRSTGIRQELALGYVPPSMLTPNVQHLLQSHNPWEPRYVA</sequence>
<keyword evidence="5" id="KW-0662">Pyridine nucleotide biosynthesis</keyword>
<evidence type="ECO:0000256" key="14">
    <source>
        <dbReference type="ARBA" id="ARBA00048721"/>
    </source>
</evidence>
<name>A0AAD0PWJ5_PSEAV</name>
<evidence type="ECO:0000256" key="5">
    <source>
        <dbReference type="ARBA" id="ARBA00022642"/>
    </source>
</evidence>
<dbReference type="GO" id="GO:0004515">
    <property type="term" value="F:nicotinate-nucleotide adenylyltransferase activity"/>
    <property type="evidence" value="ECO:0007669"/>
    <property type="project" value="UniProtKB-EC"/>
</dbReference>
<evidence type="ECO:0000256" key="6">
    <source>
        <dbReference type="ARBA" id="ARBA00022679"/>
    </source>
</evidence>
<evidence type="ECO:0000256" key="12">
    <source>
        <dbReference type="ARBA" id="ARBA00033140"/>
    </source>
</evidence>
<evidence type="ECO:0000256" key="8">
    <source>
        <dbReference type="ARBA" id="ARBA00022741"/>
    </source>
</evidence>
<geneLocation type="plasmid" evidence="17">
    <name>pmppla107</name>
</geneLocation>
<accession>A0AAD0PWJ5</accession>
<keyword evidence="7 16" id="KW-0548">Nucleotidyltransferase</keyword>